<dbReference type="AlphaFoldDB" id="A0A499UA51"/>
<proteinExistence type="predicted"/>
<evidence type="ECO:0000313" key="2">
    <source>
        <dbReference type="EMBL" id="BBJ37313.1"/>
    </source>
</evidence>
<evidence type="ECO:0000313" key="3">
    <source>
        <dbReference type="Proteomes" id="UP000463951"/>
    </source>
</evidence>
<organism evidence="2 3">
    <name type="scientific">Streptomyces antimycoticus</name>
    <dbReference type="NCBI Taxonomy" id="68175"/>
    <lineage>
        <taxon>Bacteria</taxon>
        <taxon>Bacillati</taxon>
        <taxon>Actinomycetota</taxon>
        <taxon>Actinomycetes</taxon>
        <taxon>Kitasatosporales</taxon>
        <taxon>Streptomycetaceae</taxon>
        <taxon>Streptomyces</taxon>
        <taxon>Streptomyces violaceusniger group</taxon>
    </lineage>
</organism>
<protein>
    <submittedName>
        <fullName evidence="2">Uncharacterized protein</fullName>
    </submittedName>
</protein>
<feature type="compositionally biased region" description="Polar residues" evidence="1">
    <location>
        <begin position="1"/>
        <end position="11"/>
    </location>
</feature>
<name>A0A499UA51_9ACTN</name>
<feature type="region of interest" description="Disordered" evidence="1">
    <location>
        <begin position="1"/>
        <end position="39"/>
    </location>
</feature>
<dbReference type="EMBL" id="AP019620">
    <property type="protein sequence ID" value="BBJ37313.1"/>
    <property type="molecule type" value="Genomic_DNA"/>
</dbReference>
<dbReference type="Gene3D" id="1.20.58.1300">
    <property type="match status" value="1"/>
</dbReference>
<reference evidence="2 3" key="1">
    <citation type="journal article" date="2020" name="Int. J. Syst. Evol. Microbiol.">
        <title>Reclassification of Streptomyces castelarensis and Streptomyces sporoclivatus as later heterotypic synonyms of Streptomyces antimycoticus.</title>
        <authorList>
            <person name="Komaki H."/>
            <person name="Tamura T."/>
        </authorList>
    </citation>
    <scope>NUCLEOTIDE SEQUENCE [LARGE SCALE GENOMIC DNA]</scope>
    <source>
        <strain evidence="2 3">NBRC 100767</strain>
    </source>
</reference>
<gene>
    <name evidence="2" type="ORF">SSPO_000310</name>
</gene>
<dbReference type="Proteomes" id="UP000463951">
    <property type="component" value="Chromosome"/>
</dbReference>
<sequence>MPITTVANQIPSGAPWTDAGAAAAGSRHTSPDSPKLNGDFRSDTAEVCAYLTAGEERLAKLPGEERHAWRRAGPAWTFHQSCRKARLAFLARHAERIHDELTEGGRHHLRIDDLVYAAAQAFPGLVPTRAQMDEERLYPQPEKEGREIDQGLFLWGMLRSPTAGRHLLHAMLRPTPVRWNCCRTSAAAVAPTSARRAWSAATASRT</sequence>
<accession>A0A499UA51</accession>
<evidence type="ECO:0000256" key="1">
    <source>
        <dbReference type="SAM" id="MobiDB-lite"/>
    </source>
</evidence>